<comment type="caution">
    <text evidence="4">The sequence shown here is derived from an EMBL/GenBank/DDBJ whole genome shotgun (WGS) entry which is preliminary data.</text>
</comment>
<feature type="transmembrane region" description="Helical" evidence="2">
    <location>
        <begin position="47"/>
        <end position="66"/>
    </location>
</feature>
<dbReference type="Gene3D" id="3.30.70.270">
    <property type="match status" value="2"/>
</dbReference>
<feature type="transmembrane region" description="Helical" evidence="2">
    <location>
        <begin position="490"/>
        <end position="508"/>
    </location>
</feature>
<dbReference type="InterPro" id="IPR000160">
    <property type="entry name" value="GGDEF_dom"/>
</dbReference>
<dbReference type="Proteomes" id="UP000271683">
    <property type="component" value="Unassembled WGS sequence"/>
</dbReference>
<evidence type="ECO:0000256" key="1">
    <source>
        <dbReference type="SAM" id="MobiDB-lite"/>
    </source>
</evidence>
<dbReference type="InterPro" id="IPR050469">
    <property type="entry name" value="Diguanylate_Cyclase"/>
</dbReference>
<protein>
    <submittedName>
        <fullName evidence="4">Diguanylate cyclase (GGDEF)-like protein</fullName>
    </submittedName>
</protein>
<dbReference type="AlphaFoldDB" id="A0A3N1GCN5"/>
<evidence type="ECO:0000256" key="2">
    <source>
        <dbReference type="SAM" id="Phobius"/>
    </source>
</evidence>
<feature type="transmembrane region" description="Helical" evidence="2">
    <location>
        <begin position="98"/>
        <end position="116"/>
    </location>
</feature>
<dbReference type="Pfam" id="PF00990">
    <property type="entry name" value="GGDEF"/>
    <property type="match status" value="2"/>
</dbReference>
<keyword evidence="2" id="KW-0812">Transmembrane</keyword>
<gene>
    <name evidence="4" type="ORF">EDD30_0596</name>
</gene>
<feature type="transmembrane region" description="Helical" evidence="2">
    <location>
        <begin position="443"/>
        <end position="461"/>
    </location>
</feature>
<sequence>MPSVVAPRGVPEGRLRQTRGGAIRSLLTLTPLPPYLAATWPAEHRPVMAAIVGFLALCAVGMWVAAPVGRSRYWMQLHLGTLVVNTAGYAALGVLDGGVASPLGPLLPFAVMVYAVTMPPRSFLPAAALSAVAYWIVAIAGGPAPPGYAVVYTVAFGGISLLCLRYSGAMASLRRRLDALSRSDPLTGGLNRRGFDERLAAALAEADRTGEPVALLVLDLDRFKEVNDTYGHQAGDELLTWTARTLASQLRSRDAVGRLGGDEFAAVLSGVGAEEAADVAERLRAALDGVVTGSIGFACYPAEAADVEELRRHADERAYRDKTSRVRQLPPPAAVARARAAAAPAEAPRVSRHERRRRAIADSGRLGLFDPGVGLLYVVLFAAGHPHRLGMGLLLTLAGLIGLGTLRLAGPLSRYRHSGPVMFAVGVAQFGIAAAVVCLDGGAAATLALGLFAPLPLIALTTPNVGRPLMAVIVAGYLAIATFVGDPNPWCVVMHMTGALSVSVICAHKGRIAARQRRQLSRLSRLDALTGCLNRRGFTERFEAERSHAREHHHPTALLIFDLDGFKQVNDVHGHAAGDELLVWVAATLRAHGRPRDLVGRLGGDEFVMLLGLEGGETPAVRAEALRAALAERTACSVGAARVGDDGEDFAALYAHADAELYARKLAHGGGRSRRPSPPAAAPLEESKT</sequence>
<keyword evidence="2" id="KW-0472">Membrane</keyword>
<feature type="transmembrane region" description="Helical" evidence="2">
    <location>
        <begin position="421"/>
        <end position="437"/>
    </location>
</feature>
<dbReference type="SMART" id="SM00267">
    <property type="entry name" value="GGDEF"/>
    <property type="match status" value="2"/>
</dbReference>
<dbReference type="InterPro" id="IPR029787">
    <property type="entry name" value="Nucleotide_cyclase"/>
</dbReference>
<dbReference type="SUPFAM" id="SSF55073">
    <property type="entry name" value="Nucleotide cyclase"/>
    <property type="match status" value="2"/>
</dbReference>
<dbReference type="InterPro" id="IPR043128">
    <property type="entry name" value="Rev_trsase/Diguanyl_cyclase"/>
</dbReference>
<dbReference type="NCBIfam" id="TIGR00254">
    <property type="entry name" value="GGDEF"/>
    <property type="match status" value="2"/>
</dbReference>
<feature type="transmembrane region" description="Helical" evidence="2">
    <location>
        <begin position="366"/>
        <end position="383"/>
    </location>
</feature>
<reference evidence="4 5" key="1">
    <citation type="submission" date="2018-11" db="EMBL/GenBank/DDBJ databases">
        <title>Sequencing the genomes of 1000 actinobacteria strains.</title>
        <authorList>
            <person name="Klenk H.-P."/>
        </authorList>
    </citation>
    <scope>NUCLEOTIDE SEQUENCE [LARGE SCALE GENOMIC DNA]</scope>
    <source>
        <strain evidence="4 5">DSM 43634</strain>
    </source>
</reference>
<evidence type="ECO:0000313" key="5">
    <source>
        <dbReference type="Proteomes" id="UP000271683"/>
    </source>
</evidence>
<feature type="region of interest" description="Disordered" evidence="1">
    <location>
        <begin position="668"/>
        <end position="689"/>
    </location>
</feature>
<feature type="transmembrane region" description="Helical" evidence="2">
    <location>
        <begin position="389"/>
        <end position="409"/>
    </location>
</feature>
<dbReference type="PANTHER" id="PTHR45138:SF9">
    <property type="entry name" value="DIGUANYLATE CYCLASE DGCM-RELATED"/>
    <property type="match status" value="1"/>
</dbReference>
<dbReference type="PROSITE" id="PS50887">
    <property type="entry name" value="GGDEF"/>
    <property type="match status" value="2"/>
</dbReference>
<feature type="transmembrane region" description="Helical" evidence="2">
    <location>
        <begin position="73"/>
        <end position="92"/>
    </location>
</feature>
<feature type="domain" description="GGDEF" evidence="3">
    <location>
        <begin position="211"/>
        <end position="331"/>
    </location>
</feature>
<dbReference type="GO" id="GO:1902201">
    <property type="term" value="P:negative regulation of bacterial-type flagellum-dependent cell motility"/>
    <property type="evidence" value="ECO:0007669"/>
    <property type="project" value="TreeGrafter"/>
</dbReference>
<feature type="transmembrane region" description="Helical" evidence="2">
    <location>
        <begin position="147"/>
        <end position="166"/>
    </location>
</feature>
<feature type="domain" description="GGDEF" evidence="3">
    <location>
        <begin position="554"/>
        <end position="678"/>
    </location>
</feature>
<dbReference type="GO" id="GO:0043709">
    <property type="term" value="P:cell adhesion involved in single-species biofilm formation"/>
    <property type="evidence" value="ECO:0007669"/>
    <property type="project" value="TreeGrafter"/>
</dbReference>
<feature type="transmembrane region" description="Helical" evidence="2">
    <location>
        <begin position="468"/>
        <end position="484"/>
    </location>
</feature>
<keyword evidence="2" id="KW-1133">Transmembrane helix</keyword>
<dbReference type="EMBL" id="RJKL01000001">
    <property type="protein sequence ID" value="ROP27898.1"/>
    <property type="molecule type" value="Genomic_DNA"/>
</dbReference>
<dbReference type="GO" id="GO:0005886">
    <property type="term" value="C:plasma membrane"/>
    <property type="evidence" value="ECO:0007669"/>
    <property type="project" value="TreeGrafter"/>
</dbReference>
<dbReference type="CDD" id="cd01949">
    <property type="entry name" value="GGDEF"/>
    <property type="match status" value="2"/>
</dbReference>
<organism evidence="4 5">
    <name type="scientific">Couchioplanes caeruleus</name>
    <dbReference type="NCBI Taxonomy" id="56438"/>
    <lineage>
        <taxon>Bacteria</taxon>
        <taxon>Bacillati</taxon>
        <taxon>Actinomycetota</taxon>
        <taxon>Actinomycetes</taxon>
        <taxon>Micromonosporales</taxon>
        <taxon>Micromonosporaceae</taxon>
        <taxon>Couchioplanes</taxon>
    </lineage>
</organism>
<evidence type="ECO:0000313" key="4">
    <source>
        <dbReference type="EMBL" id="ROP27898.1"/>
    </source>
</evidence>
<dbReference type="GO" id="GO:0052621">
    <property type="term" value="F:diguanylate cyclase activity"/>
    <property type="evidence" value="ECO:0007669"/>
    <property type="project" value="TreeGrafter"/>
</dbReference>
<evidence type="ECO:0000259" key="3">
    <source>
        <dbReference type="PROSITE" id="PS50887"/>
    </source>
</evidence>
<feature type="transmembrane region" description="Helical" evidence="2">
    <location>
        <begin position="123"/>
        <end position="141"/>
    </location>
</feature>
<dbReference type="PANTHER" id="PTHR45138">
    <property type="entry name" value="REGULATORY COMPONENTS OF SENSORY TRANSDUCTION SYSTEM"/>
    <property type="match status" value="1"/>
</dbReference>
<accession>A0A3N1GCN5</accession>
<name>A0A3N1GCN5_9ACTN</name>
<proteinExistence type="predicted"/>